<comment type="similarity">
    <text evidence="1">Belongs to the ATP-dependent AMP-binding enzyme family.</text>
</comment>
<evidence type="ECO:0000313" key="6">
    <source>
        <dbReference type="EMBL" id="AOW01271.1"/>
    </source>
</evidence>
<dbReference type="VEuPathDB" id="FungiDB:YALI0_B05456g"/>
<dbReference type="InterPro" id="IPR042099">
    <property type="entry name" value="ANL_N_sf"/>
</dbReference>
<evidence type="ECO:0000313" key="7">
    <source>
        <dbReference type="Proteomes" id="UP000182444"/>
    </source>
</evidence>
<dbReference type="Pfam" id="PF13193">
    <property type="entry name" value="AMP-binding_C"/>
    <property type="match status" value="1"/>
</dbReference>
<dbReference type="GO" id="GO:0031956">
    <property type="term" value="F:medium-chain fatty acid-CoA ligase activity"/>
    <property type="evidence" value="ECO:0007669"/>
    <property type="project" value="TreeGrafter"/>
</dbReference>
<gene>
    <name evidence="6" type="ORF">YALI1_B07444g</name>
</gene>
<feature type="domain" description="AMP-dependent synthetase/ligase" evidence="4">
    <location>
        <begin position="137"/>
        <end position="579"/>
    </location>
</feature>
<sequence>MLRPRAPSTLRRASTQLSARPQGITSPQRSFHLACSRPTRSTTSEEDRPKWLTPRNVRLGSLPFSRLLQGHSQRLYSGLSTPGISEVTGCSSPALIESHSWDYYTTPAQRELWGSKGEYPALISAYQQPDIANAILDRTSEYTDETHLSFSELLKLSNLFADSLYAHAREQGLVFKSGDSVAVCGGNVWEYTALQMGLSKLGLVLVPLNPAFTANQFAAALAATEAKALIMTSHLPGGKDKATGKMTLKSAAPICQEVIDNLNASGKSKLKLLINLASGETPGADTIKDVKFQGSQSDMHEIVFQHKKAVANGTLPASVPTEIRRLTATVNPDDITNMQFTSGTTSQPKVSCLTHRNLLNNGHLIGTRMGLKPATGPAVNGIAPNQDRLCIPVPMFHCFGLVLSNLAALTTGAALVYPSEWFCARSAIDNVRKYKCTGLHGVPTMYVAELEYLKDLELKEAKAPGQNFLPGFELLRTGIAAGSAVPGELMTKLGQSMNLKALTICYGMTETAPVTFMTRPDDPVEKRVETVGQIMPHTSCRIIKSQQEDLSESELDFTPLATGQKGEIITSGYALQKYYKDDPKKTSAAMVVDPATGVRWMRTGDEGCMDNEGFLKVTGRLKDLIIRGGENIHPLEIENVLFAHDKIAQASVVGVKDPKYGEAVCAFVTPHAFFHKGHQHVKHDDSDKLTIEQVQEWVRNKLGHYMVPKYVFFVGDYPKTASGKIRKVDLRKTAESQLGLC</sequence>
<proteinExistence type="inferred from homology"/>
<dbReference type="PROSITE" id="PS00455">
    <property type="entry name" value="AMP_BINDING"/>
    <property type="match status" value="1"/>
</dbReference>
<dbReference type="InterPro" id="IPR020845">
    <property type="entry name" value="AMP-binding_CS"/>
</dbReference>
<dbReference type="GeneID" id="2907314"/>
<dbReference type="SUPFAM" id="SSF56801">
    <property type="entry name" value="Acetyl-CoA synthetase-like"/>
    <property type="match status" value="1"/>
</dbReference>
<dbReference type="KEGG" id="yli:2907314"/>
<organism evidence="6 7">
    <name type="scientific">Yarrowia lipolytica</name>
    <name type="common">Candida lipolytica</name>
    <dbReference type="NCBI Taxonomy" id="4952"/>
    <lineage>
        <taxon>Eukaryota</taxon>
        <taxon>Fungi</taxon>
        <taxon>Dikarya</taxon>
        <taxon>Ascomycota</taxon>
        <taxon>Saccharomycotina</taxon>
        <taxon>Dipodascomycetes</taxon>
        <taxon>Dipodascales</taxon>
        <taxon>Dipodascales incertae sedis</taxon>
        <taxon>Yarrowia</taxon>
    </lineage>
</organism>
<dbReference type="InterPro" id="IPR025110">
    <property type="entry name" value="AMP-bd_C"/>
</dbReference>
<evidence type="ECO:0000256" key="3">
    <source>
        <dbReference type="SAM" id="MobiDB-lite"/>
    </source>
</evidence>
<dbReference type="VEuPathDB" id="FungiDB:YALI1_B07444g"/>
<dbReference type="Gene3D" id="3.40.50.12780">
    <property type="entry name" value="N-terminal domain of ligase-like"/>
    <property type="match status" value="1"/>
</dbReference>
<evidence type="ECO:0000256" key="1">
    <source>
        <dbReference type="ARBA" id="ARBA00006432"/>
    </source>
</evidence>
<dbReference type="RefSeq" id="XP_500530.2">
    <property type="nucleotide sequence ID" value="XM_500530.2"/>
</dbReference>
<dbReference type="Gene3D" id="3.30.300.30">
    <property type="match status" value="1"/>
</dbReference>
<name>A0A1D8N6K8_YARLL</name>
<reference evidence="6 7" key="1">
    <citation type="journal article" date="2016" name="PLoS ONE">
        <title>Sequence Assembly of Yarrowia lipolytica Strain W29/CLIB89 Shows Transposable Element Diversity.</title>
        <authorList>
            <person name="Magnan C."/>
            <person name="Yu J."/>
            <person name="Chang I."/>
            <person name="Jahn E."/>
            <person name="Kanomata Y."/>
            <person name="Wu J."/>
            <person name="Zeller M."/>
            <person name="Oakes M."/>
            <person name="Baldi P."/>
            <person name="Sandmeyer S."/>
        </authorList>
    </citation>
    <scope>NUCLEOTIDE SEQUENCE [LARGE SCALE GENOMIC DNA]</scope>
    <source>
        <strain evidence="7">CLIB89(W29)</strain>
    </source>
</reference>
<evidence type="ECO:0000259" key="4">
    <source>
        <dbReference type="Pfam" id="PF00501"/>
    </source>
</evidence>
<dbReference type="FunFam" id="3.30.300.30:FF:000008">
    <property type="entry name" value="2,3-dihydroxybenzoate-AMP ligase"/>
    <property type="match status" value="1"/>
</dbReference>
<feature type="region of interest" description="Disordered" evidence="3">
    <location>
        <begin position="1"/>
        <end position="49"/>
    </location>
</feature>
<accession>A0A1D8N6K8</accession>
<dbReference type="Proteomes" id="UP000182444">
    <property type="component" value="Chromosome 1B"/>
</dbReference>
<feature type="compositionally biased region" description="Polar residues" evidence="3">
    <location>
        <begin position="11"/>
        <end position="29"/>
    </location>
</feature>
<dbReference type="PANTHER" id="PTHR43201:SF30">
    <property type="entry name" value="AMP-DEPENDENT SYNTHETASE_LIGASE DOMAIN-CONTAINING PROTEIN"/>
    <property type="match status" value="1"/>
</dbReference>
<dbReference type="EMBL" id="CP017554">
    <property type="protein sequence ID" value="AOW01271.1"/>
    <property type="molecule type" value="Genomic_DNA"/>
</dbReference>
<protein>
    <submittedName>
        <fullName evidence="6">Uncharacterized protein</fullName>
    </submittedName>
</protein>
<keyword evidence="2" id="KW-0436">Ligase</keyword>
<dbReference type="eggNOG" id="KOG1177">
    <property type="taxonomic scope" value="Eukaryota"/>
</dbReference>
<dbReference type="InterPro" id="IPR045851">
    <property type="entry name" value="AMP-bd_C_sf"/>
</dbReference>
<dbReference type="Pfam" id="PF00501">
    <property type="entry name" value="AMP-binding"/>
    <property type="match status" value="1"/>
</dbReference>
<dbReference type="GO" id="GO:0006631">
    <property type="term" value="P:fatty acid metabolic process"/>
    <property type="evidence" value="ECO:0007669"/>
    <property type="project" value="TreeGrafter"/>
</dbReference>
<dbReference type="PANTHER" id="PTHR43201">
    <property type="entry name" value="ACYL-COA SYNTHETASE"/>
    <property type="match status" value="1"/>
</dbReference>
<feature type="domain" description="AMP-binding enzyme C-terminal" evidence="5">
    <location>
        <begin position="636"/>
        <end position="724"/>
    </location>
</feature>
<evidence type="ECO:0000256" key="2">
    <source>
        <dbReference type="ARBA" id="ARBA00022598"/>
    </source>
</evidence>
<dbReference type="AlphaFoldDB" id="A0A1D8N6K8"/>
<evidence type="ECO:0000259" key="5">
    <source>
        <dbReference type="Pfam" id="PF13193"/>
    </source>
</evidence>
<dbReference type="InterPro" id="IPR000873">
    <property type="entry name" value="AMP-dep_synth/lig_dom"/>
</dbReference>